<dbReference type="InterPro" id="IPR028098">
    <property type="entry name" value="Glyco_trans_4-like_N"/>
</dbReference>
<dbReference type="EMBL" id="UOEU01000837">
    <property type="protein sequence ID" value="VAW41319.1"/>
    <property type="molecule type" value="Genomic_DNA"/>
</dbReference>
<dbReference type="Pfam" id="PF13439">
    <property type="entry name" value="Glyco_transf_4"/>
    <property type="match status" value="1"/>
</dbReference>
<evidence type="ECO:0008006" key="4">
    <source>
        <dbReference type="Google" id="ProtNLM"/>
    </source>
</evidence>
<organism evidence="3">
    <name type="scientific">hydrothermal vent metagenome</name>
    <dbReference type="NCBI Taxonomy" id="652676"/>
    <lineage>
        <taxon>unclassified sequences</taxon>
        <taxon>metagenomes</taxon>
        <taxon>ecological metagenomes</taxon>
    </lineage>
</organism>
<sequence>MLSIVHVYKDYWPVVGGIENHIKDLAEAEAALGHDVTVLVTNPGGQRGREWLNGVQVIRAARLATVASTPLSLALPVLLANLQPDVTHVHFPYPLGEVSQWLLSRKRPYLIGYHSDVVKQQRILRFYNPLLRRVLAGAGQILVGSDNYVQSSIYLRPFAHKCSIVPYAVDAERFAQAAPGWPEDGRFTILFMGRHRYYKGVNDLIQAVALLPAALAVRLLLGGDGPLRGAWEALSVELGLQDKISFIGNLSDDDLPRFYASGDLFVLPANSRAESFGKVLQEAMAAGLPCMTTELGTGTSFVVQDGVTGRVVPPRNPAALAAAIQQLVMNPDLCQKLGQQGQQRVRTEFSREQMVTKVEMAYTAVSA</sequence>
<gene>
    <name evidence="3" type="ORF">MNBD_CHLOROFLEXI01-3227</name>
</gene>
<dbReference type="InterPro" id="IPR001296">
    <property type="entry name" value="Glyco_trans_1"/>
</dbReference>
<dbReference type="Gene3D" id="3.40.50.2000">
    <property type="entry name" value="Glycogen Phosphorylase B"/>
    <property type="match status" value="2"/>
</dbReference>
<dbReference type="AlphaFoldDB" id="A0A3B0VWQ3"/>
<proteinExistence type="predicted"/>
<dbReference type="GO" id="GO:0016757">
    <property type="term" value="F:glycosyltransferase activity"/>
    <property type="evidence" value="ECO:0007669"/>
    <property type="project" value="InterPro"/>
</dbReference>
<feature type="domain" description="Glycosyl transferase family 1" evidence="1">
    <location>
        <begin position="184"/>
        <end position="344"/>
    </location>
</feature>
<dbReference type="Pfam" id="PF00534">
    <property type="entry name" value="Glycos_transf_1"/>
    <property type="match status" value="1"/>
</dbReference>
<evidence type="ECO:0000259" key="2">
    <source>
        <dbReference type="Pfam" id="PF13439"/>
    </source>
</evidence>
<protein>
    <recommendedName>
        <fullName evidence="4">Glycosyltransferase</fullName>
    </recommendedName>
</protein>
<dbReference type="SUPFAM" id="SSF53756">
    <property type="entry name" value="UDP-Glycosyltransferase/glycogen phosphorylase"/>
    <property type="match status" value="1"/>
</dbReference>
<evidence type="ECO:0000259" key="1">
    <source>
        <dbReference type="Pfam" id="PF00534"/>
    </source>
</evidence>
<reference evidence="3" key="1">
    <citation type="submission" date="2018-06" db="EMBL/GenBank/DDBJ databases">
        <authorList>
            <person name="Zhirakovskaya E."/>
        </authorList>
    </citation>
    <scope>NUCLEOTIDE SEQUENCE</scope>
</reference>
<name>A0A3B0VWQ3_9ZZZZ</name>
<evidence type="ECO:0000313" key="3">
    <source>
        <dbReference type="EMBL" id="VAW41319.1"/>
    </source>
</evidence>
<feature type="domain" description="Glycosyltransferase subfamily 4-like N-terminal" evidence="2">
    <location>
        <begin position="15"/>
        <end position="173"/>
    </location>
</feature>
<accession>A0A3B0VWQ3</accession>
<dbReference type="PANTHER" id="PTHR45947:SF3">
    <property type="entry name" value="SULFOQUINOVOSYL TRANSFERASE SQD2"/>
    <property type="match status" value="1"/>
</dbReference>
<dbReference type="InterPro" id="IPR050194">
    <property type="entry name" value="Glycosyltransferase_grp1"/>
</dbReference>
<dbReference type="PANTHER" id="PTHR45947">
    <property type="entry name" value="SULFOQUINOVOSYL TRANSFERASE SQD2"/>
    <property type="match status" value="1"/>
</dbReference>